<protein>
    <submittedName>
        <fullName evidence="1">Baseplate J/gp47 family protein</fullName>
    </submittedName>
</protein>
<sequence>MRTGVPPELLHTSPARAERRKLLASTPGHFGLEQVEVLDVKGPSWVLRLHFIPHLGQEYGQEGGGDIPPGLEAAHLLVLDEDEEPVPATARLLAQHAHTLEVALVLERGSPTELGHRPLTLVLLGPDSVDPVFNRAPFQLSLARDAAPTSTKDTSSDAEGLTLPPASYQAKDYESFSRLLLDRMRLTVPNWQERHAADLGVMLVELMAHAGDTLSYYQDAVSAEAYLGTARRRTSLRRHARLLDYTVHEGCNARVWVHVALPEEQLELDLPAGTAFLTAPPLPPRSAWDVQPPEHHARFESLSPARLHVAHNSFQPYTWGARTTTLDQGSTSVTLVGHHARLRAGDVLVLEELLHPTTGLPEDVNQAHRHAVRLNATPVLDEDSLTRTHLTHVSWYPEDALPFDLALGTTTDGKPLSQVLGNLVLADSGMTQPEVQAVVEADGTARIPLAGLRVVSHEPFPEVLLRTLPASETLLQRPRHAMPSVRVLERRPGREMEWTPRHELLSSGRFERHFVAEVNDGDSLVLRFGDGDFGRRPPPGTRLRVTYRTGHEHMANVGADRLMRMDPQVAQYVESVRNPLPAHGGVGSEDAERVRRDAPHAFRTQERCVTDEDYVTLARRVPGVRAAALRLAWNGSWHVAQVHVLPDEGRTPSARLLERVLRYLSAHRLIGIEVETRSPELVPLDIALRVGVQPGHSPGTVRRTLEQELGSGVLEDGRLAFFHPSAFSFGQPVYLAPLIARAAAVAGVAWVDATRFERWGQDESSELESGRILAGPTELIQVEGRPGRPDLGLVDITVTGGSR</sequence>
<evidence type="ECO:0000313" key="1">
    <source>
        <dbReference type="EMBL" id="MCY1083068.1"/>
    </source>
</evidence>
<dbReference type="RefSeq" id="WP_267541613.1">
    <property type="nucleotide sequence ID" value="NZ_JAPNKA010000001.1"/>
</dbReference>
<evidence type="ECO:0000313" key="2">
    <source>
        <dbReference type="Proteomes" id="UP001207654"/>
    </source>
</evidence>
<accession>A0ABT4AN03</accession>
<reference evidence="1 2" key="1">
    <citation type="submission" date="2022-11" db="EMBL/GenBank/DDBJ databases">
        <title>Minimal conservation of predation-associated metabolite biosynthetic gene clusters underscores biosynthetic potential of Myxococcota including descriptions for ten novel species: Archangium lansinium sp. nov., Myxococcus landrumus sp. nov., Nannocystis bai.</title>
        <authorList>
            <person name="Ahearne A."/>
            <person name="Stevens C."/>
            <person name="Phillips K."/>
        </authorList>
    </citation>
    <scope>NUCLEOTIDE SEQUENCE [LARGE SCALE GENOMIC DNA]</scope>
    <source>
        <strain evidence="1 2">MIWBW</strain>
    </source>
</reference>
<gene>
    <name evidence="1" type="ORF">OV287_52395</name>
</gene>
<dbReference type="EMBL" id="JAPNKA010000001">
    <property type="protein sequence ID" value="MCY1083068.1"/>
    <property type="molecule type" value="Genomic_DNA"/>
</dbReference>
<proteinExistence type="predicted"/>
<comment type="caution">
    <text evidence="1">The sequence shown here is derived from an EMBL/GenBank/DDBJ whole genome shotgun (WGS) entry which is preliminary data.</text>
</comment>
<keyword evidence="2" id="KW-1185">Reference proteome</keyword>
<organism evidence="1 2">
    <name type="scientific">Archangium lansingense</name>
    <dbReference type="NCBI Taxonomy" id="2995310"/>
    <lineage>
        <taxon>Bacteria</taxon>
        <taxon>Pseudomonadati</taxon>
        <taxon>Myxococcota</taxon>
        <taxon>Myxococcia</taxon>
        <taxon>Myxococcales</taxon>
        <taxon>Cystobacterineae</taxon>
        <taxon>Archangiaceae</taxon>
        <taxon>Archangium</taxon>
    </lineage>
</organism>
<dbReference type="Proteomes" id="UP001207654">
    <property type="component" value="Unassembled WGS sequence"/>
</dbReference>
<name>A0ABT4AN03_9BACT</name>